<dbReference type="GeneID" id="74305854"/>
<dbReference type="EMBL" id="CP001932">
    <property type="protein sequence ID" value="ADD03755.1"/>
    <property type="molecule type" value="Genomic_DNA"/>
</dbReference>
<gene>
    <name evidence="2" type="ordered locus">Nmag_0163</name>
    <name evidence="3" type="ORF">C500_01258</name>
</gene>
<reference evidence="3 5" key="3">
    <citation type="journal article" date="2014" name="PLoS Genet.">
        <title>Phylogenetically driven sequencing of extremely halophilic archaea reveals strategies for static and dynamic osmo-response.</title>
        <authorList>
            <person name="Becker E.A."/>
            <person name="Seitzer P.M."/>
            <person name="Tritt A."/>
            <person name="Larsen D."/>
            <person name="Krusor M."/>
            <person name="Yao A.I."/>
            <person name="Wu D."/>
            <person name="Madern D."/>
            <person name="Eisen J.A."/>
            <person name="Darling A.E."/>
            <person name="Facciotti M.T."/>
        </authorList>
    </citation>
    <scope>NUCLEOTIDE SEQUENCE [LARGE SCALE GENOMIC DNA]</scope>
    <source>
        <strain evidence="5">ATCC 43099 / DSM 3394 / CCM 3739 / CIP 104546 / IAM 13178 / JCM 8861 / NBRC 102185 / NCIMB 2190 / MS3</strain>
        <strain evidence="3">MS-3</strain>
    </source>
</reference>
<sequence>MVLKDIPTVDELAETTGQSKEQLLKDREAAAKMSSAADDE</sequence>
<reference evidence="4" key="1">
    <citation type="submission" date="2010-02" db="EMBL/GenBank/DDBJ databases">
        <title>Complete sequence of chromosome of Natrialba magadii ATCC 43099.</title>
        <authorList>
            <consortium name="US DOE Joint Genome Institute"/>
            <person name="Lucas S."/>
            <person name="Copeland A."/>
            <person name="Lapidus A."/>
            <person name="Cheng J.-F."/>
            <person name="Bruce D."/>
            <person name="Goodwin L."/>
            <person name="Pitluck S."/>
            <person name="Davenport K."/>
            <person name="Saunders E."/>
            <person name="Detter J.C."/>
            <person name="Han C."/>
            <person name="Tapia R."/>
            <person name="Land M."/>
            <person name="Hauser L."/>
            <person name="Kyrpides N."/>
            <person name="Mikhailova N."/>
            <person name="De Castro R.E."/>
            <person name="Maupin-Furlow J.A."/>
            <person name="Woyke T."/>
        </authorList>
    </citation>
    <scope>NUCLEOTIDE SEQUENCE [LARGE SCALE GENOMIC DNA]</scope>
    <source>
        <strain evidence="4">ATCC 43099 / DSM 3394 / CCM 3739 / CIP 104546 / IAM 13178 / JCM 8861 / NBRC 102185 / NCIMB 2190 / MS3</strain>
    </source>
</reference>
<reference evidence="2" key="4">
    <citation type="submission" date="2016-09" db="EMBL/GenBank/DDBJ databases">
        <authorList>
            <person name="Pfeiffer F."/>
        </authorList>
    </citation>
    <scope>NUCLEOTIDE SEQUENCE</scope>
    <source>
        <strain evidence="2">ATCC 43099</strain>
    </source>
</reference>
<proteinExistence type="predicted"/>
<accession>D3SWG3</accession>
<keyword evidence="4" id="KW-1185">Reference proteome</keyword>
<dbReference type="HOGENOM" id="CLU_216661_0_0_2"/>
<dbReference type="Proteomes" id="UP000011543">
    <property type="component" value="Unassembled WGS sequence"/>
</dbReference>
<dbReference type="EMBL" id="AOHS01000008">
    <property type="protein sequence ID" value="ELY33811.1"/>
    <property type="molecule type" value="Genomic_DNA"/>
</dbReference>
<dbReference type="RefSeq" id="WP_004213566.1">
    <property type="nucleotide sequence ID" value="NC_013922.1"/>
</dbReference>
<protein>
    <submittedName>
        <fullName evidence="2">Uncharacterized protein</fullName>
    </submittedName>
</protein>
<dbReference type="AlphaFoldDB" id="D3SWG3"/>
<evidence type="ECO:0000313" key="4">
    <source>
        <dbReference type="Proteomes" id="UP000001879"/>
    </source>
</evidence>
<feature type="region of interest" description="Disordered" evidence="1">
    <location>
        <begin position="1"/>
        <end position="40"/>
    </location>
</feature>
<dbReference type="Proteomes" id="UP000001879">
    <property type="component" value="Chromosome"/>
</dbReference>
<dbReference type="KEGG" id="nmg:Nmag_0163"/>
<evidence type="ECO:0000313" key="2">
    <source>
        <dbReference type="EMBL" id="ADD03755.1"/>
    </source>
</evidence>
<evidence type="ECO:0000313" key="3">
    <source>
        <dbReference type="EMBL" id="ELY33811.1"/>
    </source>
</evidence>
<dbReference type="eggNOG" id="arCOG11865">
    <property type="taxonomic scope" value="Archaea"/>
</dbReference>
<evidence type="ECO:0000313" key="5">
    <source>
        <dbReference type="Proteomes" id="UP000011543"/>
    </source>
</evidence>
<name>D3SWG3_NATMM</name>
<reference evidence="2 4" key="2">
    <citation type="journal article" date="2012" name="BMC Genomics">
        <title>A comparative genomics perspective on the genetic content of the alkaliphilic haloarchaeon Natrialba magadii ATCC 43099T.</title>
        <authorList>
            <person name="Siddaramappa S."/>
            <person name="Challacombe J.F."/>
            <person name="Decastro R.E."/>
            <person name="Pfeiffer F."/>
            <person name="Sastre D.E."/>
            <person name="Gimenez M.I."/>
            <person name="Paggi R.A."/>
            <person name="Detter J.C."/>
            <person name="Davenport K.W."/>
            <person name="Goodwin L.A."/>
            <person name="Kyrpides N."/>
            <person name="Tapia R."/>
            <person name="Pitluck S."/>
            <person name="Lucas S."/>
            <person name="Woyke T."/>
            <person name="Maupin-Furlow J.A."/>
        </authorList>
    </citation>
    <scope>NUCLEOTIDE SEQUENCE [LARGE SCALE GENOMIC DNA]</scope>
    <source>
        <strain evidence="2">ATCC 43099</strain>
        <strain evidence="4">ATCC 43099 / DSM 3394 / CCM 3739 / CIP 104546 / IAM 13178 / JCM 8861 / NBRC 102185 / NCIMB 2190 / MS3</strain>
    </source>
</reference>
<evidence type="ECO:0000256" key="1">
    <source>
        <dbReference type="SAM" id="MobiDB-lite"/>
    </source>
</evidence>
<dbReference type="PATRIC" id="fig|547559.17.peg.237"/>
<organism evidence="2 4">
    <name type="scientific">Natrialba magadii (strain ATCC 43099 / DSM 3394 / CCM 3739 / CIP 104546 / IAM 13178 / JCM 8861 / NBRC 102185 / NCIMB 2190 / MS3)</name>
    <name type="common">Natronobacterium magadii</name>
    <dbReference type="NCBI Taxonomy" id="547559"/>
    <lineage>
        <taxon>Archaea</taxon>
        <taxon>Methanobacteriati</taxon>
        <taxon>Methanobacteriota</taxon>
        <taxon>Stenosarchaea group</taxon>
        <taxon>Halobacteria</taxon>
        <taxon>Halobacteriales</taxon>
        <taxon>Natrialbaceae</taxon>
        <taxon>Natrialba</taxon>
    </lineage>
</organism>
<dbReference type="PaxDb" id="547559-Nmag_0163"/>